<keyword evidence="4" id="KW-0997">Cell inner membrane</keyword>
<dbReference type="PROSITE" id="PS00211">
    <property type="entry name" value="ABC_TRANSPORTER_1"/>
    <property type="match status" value="1"/>
</dbReference>
<dbReference type="SUPFAM" id="SSF52540">
    <property type="entry name" value="P-loop containing nucleoside triphosphate hydrolases"/>
    <property type="match status" value="1"/>
</dbReference>
<feature type="transmembrane region" description="Helical" evidence="11">
    <location>
        <begin position="179"/>
        <end position="203"/>
    </location>
</feature>
<feature type="transmembrane region" description="Helical" evidence="11">
    <location>
        <begin position="47"/>
        <end position="73"/>
    </location>
</feature>
<reference evidence="14 15" key="1">
    <citation type="submission" date="2017-05" db="EMBL/GenBank/DDBJ databases">
        <authorList>
            <person name="Varghese N."/>
            <person name="Submissions S."/>
        </authorList>
    </citation>
    <scope>NUCLEOTIDE SEQUENCE [LARGE SCALE GENOMIC DNA]</scope>
    <source>
        <strain evidence="14 15">DSM 46834</strain>
    </source>
</reference>
<accession>A0A521BR13</accession>
<evidence type="ECO:0000256" key="5">
    <source>
        <dbReference type="ARBA" id="ARBA00022692"/>
    </source>
</evidence>
<keyword evidence="3" id="KW-1003">Cell membrane</keyword>
<dbReference type="EMBL" id="FXTJ01000001">
    <property type="protein sequence ID" value="SMO49549.1"/>
    <property type="molecule type" value="Genomic_DNA"/>
</dbReference>
<dbReference type="CDD" id="cd18550">
    <property type="entry name" value="ABC_6TM_exporter_like"/>
    <property type="match status" value="1"/>
</dbReference>
<feature type="transmembrane region" description="Helical" evidence="11">
    <location>
        <begin position="277"/>
        <end position="298"/>
    </location>
</feature>
<feature type="domain" description="ABC transmembrane type-1" evidence="13">
    <location>
        <begin position="50"/>
        <end position="334"/>
    </location>
</feature>
<dbReference type="PANTHER" id="PTHR43394:SF1">
    <property type="entry name" value="ATP-BINDING CASSETTE SUB-FAMILY B MEMBER 10, MITOCHONDRIAL"/>
    <property type="match status" value="1"/>
</dbReference>
<evidence type="ECO:0000256" key="2">
    <source>
        <dbReference type="ARBA" id="ARBA00022448"/>
    </source>
</evidence>
<evidence type="ECO:0000256" key="9">
    <source>
        <dbReference type="ARBA" id="ARBA00023136"/>
    </source>
</evidence>
<comment type="similarity">
    <text evidence="10">Belongs to the ABC transporter superfamily. Siderophore-Fe(3+) uptake transporter (SIUT) (TC 3.A.1.21) family.</text>
</comment>
<dbReference type="GO" id="GO:0005524">
    <property type="term" value="F:ATP binding"/>
    <property type="evidence" value="ECO:0007669"/>
    <property type="project" value="UniProtKB-KW"/>
</dbReference>
<dbReference type="Gene3D" id="3.40.50.300">
    <property type="entry name" value="P-loop containing nucleotide triphosphate hydrolases"/>
    <property type="match status" value="1"/>
</dbReference>
<dbReference type="InterPro" id="IPR011527">
    <property type="entry name" value="ABC1_TM_dom"/>
</dbReference>
<dbReference type="InterPro" id="IPR003439">
    <property type="entry name" value="ABC_transporter-like_ATP-bd"/>
</dbReference>
<name>A0A521BR13_9ACTN</name>
<gene>
    <name evidence="14" type="ORF">SAMN06273567_101957</name>
</gene>
<dbReference type="GO" id="GO:0015421">
    <property type="term" value="F:ABC-type oligopeptide transporter activity"/>
    <property type="evidence" value="ECO:0007669"/>
    <property type="project" value="TreeGrafter"/>
</dbReference>
<dbReference type="GO" id="GO:0005886">
    <property type="term" value="C:plasma membrane"/>
    <property type="evidence" value="ECO:0007669"/>
    <property type="project" value="UniProtKB-SubCell"/>
</dbReference>
<dbReference type="InterPro" id="IPR003593">
    <property type="entry name" value="AAA+_ATPase"/>
</dbReference>
<feature type="domain" description="ABC transporter" evidence="12">
    <location>
        <begin position="370"/>
        <end position="605"/>
    </location>
</feature>
<dbReference type="PROSITE" id="PS50929">
    <property type="entry name" value="ABC_TM1F"/>
    <property type="match status" value="1"/>
</dbReference>
<dbReference type="InterPro" id="IPR036640">
    <property type="entry name" value="ABC1_TM_sf"/>
</dbReference>
<evidence type="ECO:0000256" key="1">
    <source>
        <dbReference type="ARBA" id="ARBA00004429"/>
    </source>
</evidence>
<keyword evidence="7 14" id="KW-0067">ATP-binding</keyword>
<evidence type="ECO:0000313" key="15">
    <source>
        <dbReference type="Proteomes" id="UP000317484"/>
    </source>
</evidence>
<feature type="transmembrane region" description="Helical" evidence="11">
    <location>
        <begin position="85"/>
        <end position="110"/>
    </location>
</feature>
<keyword evidence="2" id="KW-0813">Transport</keyword>
<dbReference type="InterPro" id="IPR027417">
    <property type="entry name" value="P-loop_NTPase"/>
</dbReference>
<keyword evidence="5 11" id="KW-0812">Transmembrane</keyword>
<dbReference type="Pfam" id="PF00005">
    <property type="entry name" value="ABC_tran"/>
    <property type="match status" value="1"/>
</dbReference>
<comment type="subcellular location">
    <subcellularLocation>
        <location evidence="1">Cell inner membrane</location>
        <topology evidence="1">Multi-pass membrane protein</topology>
    </subcellularLocation>
</comment>
<evidence type="ECO:0000313" key="14">
    <source>
        <dbReference type="EMBL" id="SMO49549.1"/>
    </source>
</evidence>
<dbReference type="PROSITE" id="PS50893">
    <property type="entry name" value="ABC_TRANSPORTER_2"/>
    <property type="match status" value="1"/>
</dbReference>
<evidence type="ECO:0000256" key="7">
    <source>
        <dbReference type="ARBA" id="ARBA00022840"/>
    </source>
</evidence>
<proteinExistence type="inferred from homology"/>
<dbReference type="Gene3D" id="1.20.1560.10">
    <property type="entry name" value="ABC transporter type 1, transmembrane domain"/>
    <property type="match status" value="1"/>
</dbReference>
<evidence type="ECO:0000256" key="10">
    <source>
        <dbReference type="ARBA" id="ARBA00023455"/>
    </source>
</evidence>
<keyword evidence="6" id="KW-0547">Nucleotide-binding</keyword>
<dbReference type="Proteomes" id="UP000317484">
    <property type="component" value="Unassembled WGS sequence"/>
</dbReference>
<dbReference type="InterPro" id="IPR039421">
    <property type="entry name" value="Type_1_exporter"/>
</dbReference>
<dbReference type="GO" id="GO:0016887">
    <property type="term" value="F:ATP hydrolysis activity"/>
    <property type="evidence" value="ECO:0007669"/>
    <property type="project" value="InterPro"/>
</dbReference>
<keyword evidence="9 11" id="KW-0472">Membrane</keyword>
<dbReference type="InterPro" id="IPR017871">
    <property type="entry name" value="ABC_transporter-like_CS"/>
</dbReference>
<dbReference type="Pfam" id="PF00664">
    <property type="entry name" value="ABC_membrane"/>
    <property type="match status" value="1"/>
</dbReference>
<keyword evidence="15" id="KW-1185">Reference proteome</keyword>
<dbReference type="RefSeq" id="WP_281282126.1">
    <property type="nucleotide sequence ID" value="NZ_FXTJ01000001.1"/>
</dbReference>
<protein>
    <submittedName>
        <fullName evidence="14">ATP-binding cassette, subfamily B</fullName>
    </submittedName>
</protein>
<dbReference type="PANTHER" id="PTHR43394">
    <property type="entry name" value="ATP-DEPENDENT PERMEASE MDL1, MITOCHONDRIAL"/>
    <property type="match status" value="1"/>
</dbReference>
<evidence type="ECO:0000259" key="12">
    <source>
        <dbReference type="PROSITE" id="PS50893"/>
    </source>
</evidence>
<keyword evidence="8 11" id="KW-1133">Transmembrane helix</keyword>
<dbReference type="SUPFAM" id="SSF90123">
    <property type="entry name" value="ABC transporter transmembrane region"/>
    <property type="match status" value="1"/>
</dbReference>
<evidence type="ECO:0000256" key="11">
    <source>
        <dbReference type="SAM" id="Phobius"/>
    </source>
</evidence>
<sequence>MVAIAEMDTNRGRGGSGRTVDPADRAQLERAPVSLRRVTALFGPYRWQVATVVALIVASSTVALATPFLVRLVIDEALPRQDVELLVWAVAGMVAVTGVTAVLGVLQTWLSTTVGQRVMHGLRTAVFTHLQRQSVGFFTRTRGGEVQSRLTHDIGGMQSVVTSTATSLASNATTVVGTVVAMVALSWRLSLLSLVVLPPAIALTRRVARMRRAVTAQRQRHLADLHGQVEEGLSVSGVLLGKTLGAGPAASRRFAATSQDLVGLEVRSQLAGRWRMASMSVVFAGIPALIYLFAGLPATSGGMTIGTLVAFTTLQGTLFRPLMGLLDVGVSVTSSMALFSRVFEYLDLPVEIDDPASPVELDPAAVRGEVRWEHVDFAYPDGARPALTAVDVTVPAGTTLALVGETGSGKSTMASLVARLADPTAGRVTIDGVDLRDLRLATLAQVVGVVSQETYLVHATVRENLRHARPEATDAEIEAAARRAQVHEVIAALPDGYDTVVGARGHRFSGGEKQRLAIARTLLRDPRVLVLDEATSALDTATERAVQAALDEARRGRTTITIAHRLSTVRHADRIVVLDAGRVVESGTHAELVARGGRYAELVAAGDSAEDLLAA</sequence>
<organism evidence="14 15">
    <name type="scientific">Geodermatophilus aquaeductus</name>
    <dbReference type="NCBI Taxonomy" id="1564161"/>
    <lineage>
        <taxon>Bacteria</taxon>
        <taxon>Bacillati</taxon>
        <taxon>Actinomycetota</taxon>
        <taxon>Actinomycetes</taxon>
        <taxon>Geodermatophilales</taxon>
        <taxon>Geodermatophilaceae</taxon>
        <taxon>Geodermatophilus</taxon>
    </lineage>
</organism>
<dbReference type="AlphaFoldDB" id="A0A521BR13"/>
<evidence type="ECO:0000256" key="6">
    <source>
        <dbReference type="ARBA" id="ARBA00022741"/>
    </source>
</evidence>
<evidence type="ECO:0000256" key="3">
    <source>
        <dbReference type="ARBA" id="ARBA00022475"/>
    </source>
</evidence>
<dbReference type="SMART" id="SM00382">
    <property type="entry name" value="AAA"/>
    <property type="match status" value="1"/>
</dbReference>
<evidence type="ECO:0000259" key="13">
    <source>
        <dbReference type="PROSITE" id="PS50929"/>
    </source>
</evidence>
<evidence type="ECO:0000256" key="4">
    <source>
        <dbReference type="ARBA" id="ARBA00022519"/>
    </source>
</evidence>
<evidence type="ECO:0000256" key="8">
    <source>
        <dbReference type="ARBA" id="ARBA00022989"/>
    </source>
</evidence>
<dbReference type="FunFam" id="3.40.50.300:FF:000221">
    <property type="entry name" value="Multidrug ABC transporter ATP-binding protein"/>
    <property type="match status" value="1"/>
</dbReference>